<proteinExistence type="predicted"/>
<protein>
    <submittedName>
        <fullName evidence="1">Uncharacterized protein</fullName>
    </submittedName>
</protein>
<dbReference type="HOGENOM" id="CLU_021108_5_1_1"/>
<dbReference type="OrthoDB" id="2688950at2759"/>
<dbReference type="EMBL" id="KN826115">
    <property type="protein sequence ID" value="KIK80048.1"/>
    <property type="molecule type" value="Genomic_DNA"/>
</dbReference>
<dbReference type="STRING" id="930991.A0A0D0CWX5"/>
<keyword evidence="2" id="KW-1185">Reference proteome</keyword>
<feature type="non-terminal residue" evidence="1">
    <location>
        <position position="1"/>
    </location>
</feature>
<name>A0A0D0CWX5_9AGAM</name>
<evidence type="ECO:0000313" key="1">
    <source>
        <dbReference type="EMBL" id="KIK80048.1"/>
    </source>
</evidence>
<sequence length="193" mass="21139">MTRVDASRGYPLWLPEPDSSLPEDYRSDGLRIGDVCVVAEDGSFDVFFNICLPEDHPLHQPHGVPVNFHQVILCDRDLRQFPSVDSAGRVVSTRSINHCTITAGIAGNAIVATAGIGLNYEFSSTSEEGAILVLPEGAGKTDLANNLIFRNEALKHAESWYHFAYFNLGRSAINNDSLYLITGYHKASSWSVA</sequence>
<dbReference type="AlphaFoldDB" id="A0A0D0CWX5"/>
<organism evidence="1 2">
    <name type="scientific">Paxillus rubicundulus Ve08.2h10</name>
    <dbReference type="NCBI Taxonomy" id="930991"/>
    <lineage>
        <taxon>Eukaryota</taxon>
        <taxon>Fungi</taxon>
        <taxon>Dikarya</taxon>
        <taxon>Basidiomycota</taxon>
        <taxon>Agaricomycotina</taxon>
        <taxon>Agaricomycetes</taxon>
        <taxon>Agaricomycetidae</taxon>
        <taxon>Boletales</taxon>
        <taxon>Paxilineae</taxon>
        <taxon>Paxillaceae</taxon>
        <taxon>Paxillus</taxon>
    </lineage>
</organism>
<reference evidence="2" key="2">
    <citation type="submission" date="2015-01" db="EMBL/GenBank/DDBJ databases">
        <title>Evolutionary Origins and Diversification of the Mycorrhizal Mutualists.</title>
        <authorList>
            <consortium name="DOE Joint Genome Institute"/>
            <consortium name="Mycorrhizal Genomics Consortium"/>
            <person name="Kohler A."/>
            <person name="Kuo A."/>
            <person name="Nagy L.G."/>
            <person name="Floudas D."/>
            <person name="Copeland A."/>
            <person name="Barry K.W."/>
            <person name="Cichocki N."/>
            <person name="Veneault-Fourrey C."/>
            <person name="LaButti K."/>
            <person name="Lindquist E.A."/>
            <person name="Lipzen A."/>
            <person name="Lundell T."/>
            <person name="Morin E."/>
            <person name="Murat C."/>
            <person name="Riley R."/>
            <person name="Ohm R."/>
            <person name="Sun H."/>
            <person name="Tunlid A."/>
            <person name="Henrissat B."/>
            <person name="Grigoriev I.V."/>
            <person name="Hibbett D.S."/>
            <person name="Martin F."/>
        </authorList>
    </citation>
    <scope>NUCLEOTIDE SEQUENCE [LARGE SCALE GENOMIC DNA]</scope>
    <source>
        <strain evidence="2">Ve08.2h10</strain>
    </source>
</reference>
<gene>
    <name evidence="1" type="ORF">PAXRUDRAFT_50392</name>
</gene>
<accession>A0A0D0CWX5</accession>
<dbReference type="Proteomes" id="UP000054538">
    <property type="component" value="Unassembled WGS sequence"/>
</dbReference>
<reference evidence="1 2" key="1">
    <citation type="submission" date="2014-04" db="EMBL/GenBank/DDBJ databases">
        <authorList>
            <consortium name="DOE Joint Genome Institute"/>
            <person name="Kuo A."/>
            <person name="Kohler A."/>
            <person name="Jargeat P."/>
            <person name="Nagy L.G."/>
            <person name="Floudas D."/>
            <person name="Copeland A."/>
            <person name="Barry K.W."/>
            <person name="Cichocki N."/>
            <person name="Veneault-Fourrey C."/>
            <person name="LaButti K."/>
            <person name="Lindquist E.A."/>
            <person name="Lipzen A."/>
            <person name="Lundell T."/>
            <person name="Morin E."/>
            <person name="Murat C."/>
            <person name="Sun H."/>
            <person name="Tunlid A."/>
            <person name="Henrissat B."/>
            <person name="Grigoriev I.V."/>
            <person name="Hibbett D.S."/>
            <person name="Martin F."/>
            <person name="Nordberg H.P."/>
            <person name="Cantor M.N."/>
            <person name="Hua S.X."/>
        </authorList>
    </citation>
    <scope>NUCLEOTIDE SEQUENCE [LARGE SCALE GENOMIC DNA]</scope>
    <source>
        <strain evidence="1 2">Ve08.2h10</strain>
    </source>
</reference>
<evidence type="ECO:0000313" key="2">
    <source>
        <dbReference type="Proteomes" id="UP000054538"/>
    </source>
</evidence>
<dbReference type="InParanoid" id="A0A0D0CWX5"/>